<feature type="binding site" evidence="11">
    <location>
        <position position="146"/>
    </location>
    <ligand>
        <name>Mg(2+)</name>
        <dbReference type="ChEBI" id="CHEBI:18420"/>
    </ligand>
</feature>
<dbReference type="Gene3D" id="3.40.50.970">
    <property type="match status" value="2"/>
</dbReference>
<feature type="binding site" evidence="11">
    <location>
        <position position="175"/>
    </location>
    <ligand>
        <name>Mg(2+)</name>
        <dbReference type="ChEBI" id="CHEBI:18420"/>
    </ligand>
</feature>
<dbReference type="GO" id="GO:0008661">
    <property type="term" value="F:1-deoxy-D-xylulose-5-phosphate synthase activity"/>
    <property type="evidence" value="ECO:0007669"/>
    <property type="project" value="UniProtKB-UniRule"/>
</dbReference>
<dbReference type="GO" id="GO:0005829">
    <property type="term" value="C:cytosol"/>
    <property type="evidence" value="ECO:0007669"/>
    <property type="project" value="TreeGrafter"/>
</dbReference>
<evidence type="ECO:0000256" key="4">
    <source>
        <dbReference type="ARBA" id="ARBA00022679"/>
    </source>
</evidence>
<evidence type="ECO:0000256" key="9">
    <source>
        <dbReference type="ARBA" id="ARBA00023229"/>
    </source>
</evidence>
<gene>
    <name evidence="11 13" type="primary">dxs</name>
    <name evidence="13" type="ORF">ENW50_06835</name>
</gene>
<evidence type="ECO:0000313" key="13">
    <source>
        <dbReference type="EMBL" id="HGY94386.1"/>
    </source>
</evidence>
<feature type="binding site" evidence="11">
    <location>
        <position position="364"/>
    </location>
    <ligand>
        <name>thiamine diphosphate</name>
        <dbReference type="ChEBI" id="CHEBI:58937"/>
    </ligand>
</feature>
<dbReference type="FunFam" id="3.40.50.920:FF:000002">
    <property type="entry name" value="1-deoxy-D-xylulose-5-phosphate synthase"/>
    <property type="match status" value="1"/>
</dbReference>
<organism evidence="13">
    <name type="scientific">Acidobacterium capsulatum</name>
    <dbReference type="NCBI Taxonomy" id="33075"/>
    <lineage>
        <taxon>Bacteria</taxon>
        <taxon>Pseudomonadati</taxon>
        <taxon>Acidobacteriota</taxon>
        <taxon>Terriglobia</taxon>
        <taxon>Terriglobales</taxon>
        <taxon>Acidobacteriaceae</taxon>
        <taxon>Acidobacterium</taxon>
    </lineage>
</organism>
<dbReference type="GO" id="GO:0030976">
    <property type="term" value="F:thiamine pyrophosphate binding"/>
    <property type="evidence" value="ECO:0007669"/>
    <property type="project" value="UniProtKB-UniRule"/>
</dbReference>
<dbReference type="PANTHER" id="PTHR43322:SF5">
    <property type="entry name" value="1-DEOXY-D-XYLULOSE-5-PHOSPHATE SYNTHASE, CHLOROPLASTIC"/>
    <property type="match status" value="1"/>
</dbReference>
<dbReference type="PANTHER" id="PTHR43322">
    <property type="entry name" value="1-D-DEOXYXYLULOSE 5-PHOSPHATE SYNTHASE-RELATED"/>
    <property type="match status" value="1"/>
</dbReference>
<evidence type="ECO:0000256" key="5">
    <source>
        <dbReference type="ARBA" id="ARBA00022723"/>
    </source>
</evidence>
<name>A0A7V4XSX1_9BACT</name>
<dbReference type="UniPathway" id="UPA00064">
    <property type="reaction ID" value="UER00091"/>
</dbReference>
<dbReference type="PROSITE" id="PS00801">
    <property type="entry name" value="TRANSKETOLASE_1"/>
    <property type="match status" value="1"/>
</dbReference>
<feature type="binding site" evidence="11">
    <location>
        <position position="74"/>
    </location>
    <ligand>
        <name>thiamine diphosphate</name>
        <dbReference type="ChEBI" id="CHEBI:58937"/>
    </ligand>
</feature>
<feature type="binding site" evidence="11">
    <location>
        <position position="175"/>
    </location>
    <ligand>
        <name>thiamine diphosphate</name>
        <dbReference type="ChEBI" id="CHEBI:58937"/>
    </ligand>
</feature>
<dbReference type="CDD" id="cd02007">
    <property type="entry name" value="TPP_DXS"/>
    <property type="match status" value="1"/>
</dbReference>
<sequence>MGNLLDSIHSPADIKHFSVPQLEALAQEIRERLIQSVARTGGHIGPNLGVVELTIAMHYVFDTPQDRFVFDVSHQAYVHKLLTGRANRFDTLRQPGGLNGFMLRTESLHDSYGAGHAGTALSAALGMAVARDIAGGKEHVIALAGDAAFTNGISFEALNNIADQTKRLIVVLNDNEWSIDRNVGAIARYLHKIVTNEHVSQFHDSAARLLKRIGGPAAANMVRRAEEAAKGMLWPSVLFEEFGLTYYGPIDGHNLSLLIDTFKFLKQQDRPVLLHAITQKGRGFEPALAGQKKFHGLGPFDPETGETSSSGQPTYSEVFARSLVKLADQNDKVVAITAAMPNGTGLDHFRPHHPTRYFDVGIAEEHAVIFAAGMATRGFKPYCAIYSTFLQRAFDPIVHDVCLQNLPVVFCMDRGGLSGDDGPTHHGLFDISYLRGIPNIVHMVPADEDELADMMYTAMLHDGPSAIRYPRGTGPGHAVKQQPEALPIGKAKVLHEGEDIAILGLGALLPMAEQIREELARQGYRAAVINPRFVKPLDTELLAHYADRVTAFLTLEDHVLMGGFGSAVMEELNALGKSTPVVRIGWPDRFIEHGKVDQLRARYGISVEAAMEKLAPYLTRSAPLSVR</sequence>
<comment type="cofactor">
    <cofactor evidence="11">
        <name>Mg(2+)</name>
        <dbReference type="ChEBI" id="CHEBI:18420"/>
    </cofactor>
    <text evidence="11">Binds 1 Mg(2+) ion per subunit.</text>
</comment>
<comment type="cofactor">
    <cofactor evidence="11">
        <name>thiamine diphosphate</name>
        <dbReference type="ChEBI" id="CHEBI:58937"/>
    </cofactor>
    <text evidence="11">Binds 1 thiamine pyrophosphate per subunit.</text>
</comment>
<evidence type="ECO:0000256" key="6">
    <source>
        <dbReference type="ARBA" id="ARBA00022842"/>
    </source>
</evidence>
<comment type="similarity">
    <text evidence="2 11">Belongs to the transketolase family. DXPS subfamily.</text>
</comment>
<keyword evidence="7 11" id="KW-0784">Thiamine biosynthesis</keyword>
<dbReference type="InterPro" id="IPR033248">
    <property type="entry name" value="Transketolase_C"/>
</dbReference>
<dbReference type="EMBL" id="DTKL01000039">
    <property type="protein sequence ID" value="HGY94386.1"/>
    <property type="molecule type" value="Genomic_DNA"/>
</dbReference>
<dbReference type="GO" id="GO:0000287">
    <property type="term" value="F:magnesium ion binding"/>
    <property type="evidence" value="ECO:0007669"/>
    <property type="project" value="UniProtKB-UniRule"/>
</dbReference>
<dbReference type="PROSITE" id="PS00802">
    <property type="entry name" value="TRANSKETOLASE_2"/>
    <property type="match status" value="1"/>
</dbReference>
<dbReference type="GO" id="GO:0016114">
    <property type="term" value="P:terpenoid biosynthetic process"/>
    <property type="evidence" value="ECO:0007669"/>
    <property type="project" value="UniProtKB-UniRule"/>
</dbReference>
<keyword evidence="4 11" id="KW-0808">Transferase</keyword>
<dbReference type="Pfam" id="PF02780">
    <property type="entry name" value="Transketolase_C"/>
    <property type="match status" value="1"/>
</dbReference>
<dbReference type="SUPFAM" id="SSF52922">
    <property type="entry name" value="TK C-terminal domain-like"/>
    <property type="match status" value="1"/>
</dbReference>
<evidence type="ECO:0000256" key="3">
    <source>
        <dbReference type="ARBA" id="ARBA00011738"/>
    </source>
</evidence>
<dbReference type="NCBIfam" id="TIGR00204">
    <property type="entry name" value="dxs"/>
    <property type="match status" value="1"/>
</dbReference>
<keyword evidence="8 11" id="KW-0786">Thiamine pyrophosphate</keyword>
<feature type="binding site" evidence="11">
    <location>
        <begin position="147"/>
        <end position="148"/>
    </location>
    <ligand>
        <name>thiamine diphosphate</name>
        <dbReference type="ChEBI" id="CHEBI:58937"/>
    </ligand>
</feature>
<feature type="binding site" evidence="11">
    <location>
        <position position="284"/>
    </location>
    <ligand>
        <name>thiamine diphosphate</name>
        <dbReference type="ChEBI" id="CHEBI:58937"/>
    </ligand>
</feature>
<dbReference type="CDD" id="cd07033">
    <property type="entry name" value="TPP_PYR_DXS_TK_like"/>
    <property type="match status" value="1"/>
</dbReference>
<dbReference type="Pfam" id="PF13292">
    <property type="entry name" value="DXP_synthase_N"/>
    <property type="match status" value="1"/>
</dbReference>
<comment type="function">
    <text evidence="10 11">Catalyzes the acyloin condensation reaction between C atoms 2 and 3 of pyruvate and glyceraldehyde 3-phosphate to yield 1-deoxy-D-xylulose-5-phosphate (DXP).</text>
</comment>
<comment type="caution">
    <text evidence="13">The sequence shown here is derived from an EMBL/GenBank/DDBJ whole genome shotgun (WGS) entry which is preliminary data.</text>
</comment>
<dbReference type="InterPro" id="IPR005477">
    <property type="entry name" value="Dxylulose-5-P_synthase"/>
</dbReference>
<evidence type="ECO:0000256" key="7">
    <source>
        <dbReference type="ARBA" id="ARBA00022977"/>
    </source>
</evidence>
<dbReference type="InterPro" id="IPR009014">
    <property type="entry name" value="Transketo_C/PFOR_II"/>
</dbReference>
<dbReference type="InterPro" id="IPR029061">
    <property type="entry name" value="THDP-binding"/>
</dbReference>
<dbReference type="FunFam" id="3.40.50.970:FF:000005">
    <property type="entry name" value="1-deoxy-D-xylulose-5-phosphate synthase"/>
    <property type="match status" value="1"/>
</dbReference>
<keyword evidence="9 11" id="KW-0414">Isoprene biosynthesis</keyword>
<feature type="binding site" evidence="11">
    <location>
        <begin position="115"/>
        <end position="117"/>
    </location>
    <ligand>
        <name>thiamine diphosphate</name>
        <dbReference type="ChEBI" id="CHEBI:58937"/>
    </ligand>
</feature>
<evidence type="ECO:0000256" key="11">
    <source>
        <dbReference type="HAMAP-Rule" id="MF_00315"/>
    </source>
</evidence>
<dbReference type="AlphaFoldDB" id="A0A7V4XSX1"/>
<comment type="subunit">
    <text evidence="3 11">Homodimer.</text>
</comment>
<proteinExistence type="inferred from homology"/>
<evidence type="ECO:0000256" key="10">
    <source>
        <dbReference type="ARBA" id="ARBA00055605"/>
    </source>
</evidence>
<keyword evidence="6 11" id="KW-0460">Magnesium</keyword>
<feature type="domain" description="Transketolase-like pyrimidine-binding" evidence="12">
    <location>
        <begin position="313"/>
        <end position="477"/>
    </location>
</feature>
<dbReference type="Pfam" id="PF02779">
    <property type="entry name" value="Transket_pyr"/>
    <property type="match status" value="1"/>
</dbReference>
<dbReference type="EC" id="2.2.1.7" evidence="11"/>
<dbReference type="GO" id="GO:0009228">
    <property type="term" value="P:thiamine biosynthetic process"/>
    <property type="evidence" value="ECO:0007669"/>
    <property type="project" value="UniProtKB-UniRule"/>
</dbReference>
<comment type="catalytic activity">
    <reaction evidence="11">
        <text>D-glyceraldehyde 3-phosphate + pyruvate + H(+) = 1-deoxy-D-xylulose 5-phosphate + CO2</text>
        <dbReference type="Rhea" id="RHEA:12605"/>
        <dbReference type="ChEBI" id="CHEBI:15361"/>
        <dbReference type="ChEBI" id="CHEBI:15378"/>
        <dbReference type="ChEBI" id="CHEBI:16526"/>
        <dbReference type="ChEBI" id="CHEBI:57792"/>
        <dbReference type="ChEBI" id="CHEBI:59776"/>
        <dbReference type="EC" id="2.2.1.7"/>
    </reaction>
</comment>
<reference evidence="13" key="1">
    <citation type="journal article" date="2020" name="mSystems">
        <title>Genome- and Community-Level Interaction Insights into Carbon Utilization and Element Cycling Functions of Hydrothermarchaeota in Hydrothermal Sediment.</title>
        <authorList>
            <person name="Zhou Z."/>
            <person name="Liu Y."/>
            <person name="Xu W."/>
            <person name="Pan J."/>
            <person name="Luo Z.H."/>
            <person name="Li M."/>
        </authorList>
    </citation>
    <scope>NUCLEOTIDE SEQUENCE [LARGE SCALE GENOMIC DNA]</scope>
    <source>
        <strain evidence="13">SpSt-855</strain>
    </source>
</reference>
<dbReference type="InterPro" id="IPR049557">
    <property type="entry name" value="Transketolase_CS"/>
</dbReference>
<dbReference type="InterPro" id="IPR020826">
    <property type="entry name" value="Transketolase_BS"/>
</dbReference>
<dbReference type="SMART" id="SM00861">
    <property type="entry name" value="Transket_pyr"/>
    <property type="match status" value="1"/>
</dbReference>
<evidence type="ECO:0000256" key="1">
    <source>
        <dbReference type="ARBA" id="ARBA00004980"/>
    </source>
</evidence>
<dbReference type="GO" id="GO:0019288">
    <property type="term" value="P:isopentenyl diphosphate biosynthetic process, methylerythritol 4-phosphate pathway"/>
    <property type="evidence" value="ECO:0007669"/>
    <property type="project" value="TreeGrafter"/>
</dbReference>
<evidence type="ECO:0000259" key="12">
    <source>
        <dbReference type="SMART" id="SM00861"/>
    </source>
</evidence>
<evidence type="ECO:0000256" key="2">
    <source>
        <dbReference type="ARBA" id="ARBA00011081"/>
    </source>
</evidence>
<accession>A0A7V4XSX1</accession>
<comment type="pathway">
    <text evidence="1 11">Metabolic intermediate biosynthesis; 1-deoxy-D-xylulose 5-phosphate biosynthesis; 1-deoxy-D-xylulose 5-phosphate from D-glyceraldehyde 3-phosphate and pyruvate: step 1/1.</text>
</comment>
<dbReference type="HAMAP" id="MF_00315">
    <property type="entry name" value="DXP_synth"/>
    <property type="match status" value="1"/>
</dbReference>
<dbReference type="Gene3D" id="3.40.50.920">
    <property type="match status" value="1"/>
</dbReference>
<protein>
    <recommendedName>
        <fullName evidence="11">1-deoxy-D-xylulose-5-phosphate synthase</fullName>
        <ecNumber evidence="11">2.2.1.7</ecNumber>
    </recommendedName>
    <alternativeName>
        <fullName evidence="11">1-deoxyxylulose-5-phosphate synthase</fullName>
        <shortName evidence="11">DXP synthase</shortName>
        <shortName evidence="11">DXPS</shortName>
    </alternativeName>
</protein>
<keyword evidence="5 11" id="KW-0479">Metal-binding</keyword>
<evidence type="ECO:0000256" key="8">
    <source>
        <dbReference type="ARBA" id="ARBA00023052"/>
    </source>
</evidence>
<dbReference type="SUPFAM" id="SSF52518">
    <property type="entry name" value="Thiamin diphosphate-binding fold (THDP-binding)"/>
    <property type="match status" value="2"/>
</dbReference>
<dbReference type="InterPro" id="IPR005475">
    <property type="entry name" value="Transketolase-like_Pyr-bd"/>
</dbReference>
<dbReference type="NCBIfam" id="NF003933">
    <property type="entry name" value="PRK05444.2-2"/>
    <property type="match status" value="1"/>
</dbReference>